<dbReference type="Gene3D" id="1.10.340.70">
    <property type="match status" value="1"/>
</dbReference>
<evidence type="ECO:0000313" key="3">
    <source>
        <dbReference type="Proteomes" id="UP000237271"/>
    </source>
</evidence>
<dbReference type="EMBL" id="NCKW01016862">
    <property type="protein sequence ID" value="POM60488.1"/>
    <property type="molecule type" value="Genomic_DNA"/>
</dbReference>
<evidence type="ECO:0000259" key="1">
    <source>
        <dbReference type="Pfam" id="PF17921"/>
    </source>
</evidence>
<evidence type="ECO:0000313" key="2">
    <source>
        <dbReference type="EMBL" id="POM60488.1"/>
    </source>
</evidence>
<dbReference type="OrthoDB" id="2273864at2759"/>
<dbReference type="InterPro" id="IPR050951">
    <property type="entry name" value="Retrovirus_Pol_polyprotein"/>
</dbReference>
<proteinExistence type="predicted"/>
<dbReference type="Pfam" id="PF17921">
    <property type="entry name" value="Integrase_H2C2"/>
    <property type="match status" value="1"/>
</dbReference>
<name>A0A2P4X4K8_9STRA</name>
<comment type="caution">
    <text evidence="2">The sequence shown here is derived from an EMBL/GenBank/DDBJ whole genome shotgun (WGS) entry which is preliminary data.</text>
</comment>
<reference evidence="2 3" key="1">
    <citation type="journal article" date="2017" name="Genome Biol. Evol.">
        <title>Phytophthora megakarya and P. palmivora, closely related causal agents of cacao black pod rot, underwent increases in genome sizes and gene numbers by different mechanisms.</title>
        <authorList>
            <person name="Ali S.S."/>
            <person name="Shao J."/>
            <person name="Lary D.J."/>
            <person name="Kronmiller B."/>
            <person name="Shen D."/>
            <person name="Strem M.D."/>
            <person name="Amoako-Attah I."/>
            <person name="Akrofi A.Y."/>
            <person name="Begoude B.A."/>
            <person name="Ten Hoopen G.M."/>
            <person name="Coulibaly K."/>
            <person name="Kebe B.I."/>
            <person name="Melnick R.L."/>
            <person name="Guiltinan M.J."/>
            <person name="Tyler B.M."/>
            <person name="Meinhardt L.W."/>
            <person name="Bailey B.A."/>
        </authorList>
    </citation>
    <scope>NUCLEOTIDE SEQUENCE [LARGE SCALE GENOMIC DNA]</scope>
    <source>
        <strain evidence="3">sbr112.9</strain>
    </source>
</reference>
<dbReference type="InterPro" id="IPR041588">
    <property type="entry name" value="Integrase_H2C2"/>
</dbReference>
<dbReference type="PANTHER" id="PTHR37984">
    <property type="entry name" value="PROTEIN CBG26694"/>
    <property type="match status" value="1"/>
</dbReference>
<organism evidence="2 3">
    <name type="scientific">Phytophthora palmivora</name>
    <dbReference type="NCBI Taxonomy" id="4796"/>
    <lineage>
        <taxon>Eukaryota</taxon>
        <taxon>Sar</taxon>
        <taxon>Stramenopiles</taxon>
        <taxon>Oomycota</taxon>
        <taxon>Peronosporomycetes</taxon>
        <taxon>Peronosporales</taxon>
        <taxon>Peronosporaceae</taxon>
        <taxon>Phytophthora</taxon>
    </lineage>
</organism>
<dbReference type="Proteomes" id="UP000237271">
    <property type="component" value="Unassembled WGS sequence"/>
</dbReference>
<accession>A0A2P4X4K8</accession>
<gene>
    <name evidence="2" type="ORF">PHPALM_30648</name>
</gene>
<keyword evidence="3" id="KW-1185">Reference proteome</keyword>
<sequence>MGALENARVQRVNILPQLLSATSQSNQFSLEDGLSVVKDGQDKRVVLPRDDRLLLDVLIKYRDEATIAHPEVVRTYLAVRQDFVWSGLRSTVEGYVRTCETCMRNKTGERKKGLLPPLPIPEAPWVDIAMDFVTDLPVSGGYDAVCVVIKQTSSLFTYSEDSNC</sequence>
<protein>
    <submittedName>
        <fullName evidence="2">Retrotransposable element</fullName>
    </submittedName>
</protein>
<dbReference type="PANTHER" id="PTHR37984:SF5">
    <property type="entry name" value="PROTEIN NYNRIN-LIKE"/>
    <property type="match status" value="1"/>
</dbReference>
<feature type="domain" description="Integrase zinc-binding" evidence="1">
    <location>
        <begin position="52"/>
        <end position="107"/>
    </location>
</feature>
<dbReference type="AlphaFoldDB" id="A0A2P4X4K8"/>